<evidence type="ECO:0000256" key="10">
    <source>
        <dbReference type="ARBA" id="ARBA00025497"/>
    </source>
</evidence>
<organism evidence="13 14">
    <name type="scientific">Bos mutus</name>
    <name type="common">wild yak</name>
    <dbReference type="NCBI Taxonomy" id="72004"/>
    <lineage>
        <taxon>Eukaryota</taxon>
        <taxon>Metazoa</taxon>
        <taxon>Chordata</taxon>
        <taxon>Craniata</taxon>
        <taxon>Vertebrata</taxon>
        <taxon>Euteleostomi</taxon>
        <taxon>Mammalia</taxon>
        <taxon>Eutheria</taxon>
        <taxon>Laurasiatheria</taxon>
        <taxon>Artiodactyla</taxon>
        <taxon>Ruminantia</taxon>
        <taxon>Pecora</taxon>
        <taxon>Bovidae</taxon>
        <taxon>Bovinae</taxon>
        <taxon>Bos</taxon>
    </lineage>
</organism>
<evidence type="ECO:0000256" key="6">
    <source>
        <dbReference type="ARBA" id="ARBA00022843"/>
    </source>
</evidence>
<dbReference type="PANTHER" id="PTHR12021:SF20">
    <property type="entry name" value="THYMOSIN BETA-4"/>
    <property type="match status" value="1"/>
</dbReference>
<dbReference type="SMART" id="SM00152">
    <property type="entry name" value="THY"/>
    <property type="match status" value="1"/>
</dbReference>
<protein>
    <recommendedName>
        <fullName evidence="11">Thymosin beta-4</fullName>
    </recommendedName>
</protein>
<comment type="similarity">
    <text evidence="2">Belongs to the thymosin beta family.</text>
</comment>
<keyword evidence="7" id="KW-0007">Acetylation</keyword>
<dbReference type="PANTHER" id="PTHR12021">
    <property type="entry name" value="THYMOSIN BETA"/>
    <property type="match status" value="1"/>
</dbReference>
<dbReference type="GO" id="GO:0003785">
    <property type="term" value="F:actin monomer binding"/>
    <property type="evidence" value="ECO:0007669"/>
    <property type="project" value="InterPro"/>
</dbReference>
<accession>L8I8Z3</accession>
<dbReference type="Gene3D" id="1.20.5.520">
    <property type="entry name" value="Single helix bin"/>
    <property type="match status" value="1"/>
</dbReference>
<dbReference type="Proteomes" id="UP000011080">
    <property type="component" value="Unassembled WGS sequence"/>
</dbReference>
<evidence type="ECO:0000256" key="5">
    <source>
        <dbReference type="ARBA" id="ARBA00022553"/>
    </source>
</evidence>
<reference evidence="13 14" key="1">
    <citation type="journal article" date="2012" name="Nat. Genet.">
        <title>The yak genome and adaptation to life at high altitude.</title>
        <authorList>
            <person name="Qiu Q."/>
            <person name="Zhang G."/>
            <person name="Ma T."/>
            <person name="Qian W."/>
            <person name="Wang J."/>
            <person name="Ye Z."/>
            <person name="Cao C."/>
            <person name="Hu Q."/>
            <person name="Kim J."/>
            <person name="Larkin D.M."/>
            <person name="Auvil L."/>
            <person name="Capitanu B."/>
            <person name="Ma J."/>
            <person name="Lewin H.A."/>
            <person name="Qian X."/>
            <person name="Lang Y."/>
            <person name="Zhou R."/>
            <person name="Wang L."/>
            <person name="Wang K."/>
            <person name="Xia J."/>
            <person name="Liao S."/>
            <person name="Pan S."/>
            <person name="Lu X."/>
            <person name="Hou H."/>
            <person name="Wang Y."/>
            <person name="Zang X."/>
            <person name="Yin Y."/>
            <person name="Ma H."/>
            <person name="Zhang J."/>
            <person name="Wang Z."/>
            <person name="Zhang Y."/>
            <person name="Zhang D."/>
            <person name="Yonezawa T."/>
            <person name="Hasegawa M."/>
            <person name="Zhong Y."/>
            <person name="Liu W."/>
            <person name="Zhang Y."/>
            <person name="Huang Z."/>
            <person name="Zhang S."/>
            <person name="Long R."/>
            <person name="Yang H."/>
            <person name="Wang J."/>
            <person name="Lenstra J.A."/>
            <person name="Cooper D.N."/>
            <person name="Wu Y."/>
            <person name="Wang J."/>
            <person name="Shi P."/>
            <person name="Wang J."/>
            <person name="Liu J."/>
        </authorList>
    </citation>
    <scope>NUCLEOTIDE SEQUENCE [LARGE SCALE GENOMIC DNA]</scope>
    <source>
        <strain evidence="14">yakQH1</strain>
    </source>
</reference>
<evidence type="ECO:0000256" key="1">
    <source>
        <dbReference type="ARBA" id="ARBA00004245"/>
    </source>
</evidence>
<keyword evidence="9" id="KW-0206">Cytoskeleton</keyword>
<evidence type="ECO:0000256" key="11">
    <source>
        <dbReference type="ARBA" id="ARBA00039278"/>
    </source>
</evidence>
<comment type="function">
    <text evidence="10">Plays an important role in the organization of the cytoskeleton. Binds to and sequesters actin monomers (G actin) and therefore inhibits actin polymerization.</text>
</comment>
<evidence type="ECO:0000313" key="14">
    <source>
        <dbReference type="Proteomes" id="UP000011080"/>
    </source>
</evidence>
<keyword evidence="6" id="KW-0832">Ubl conjugation</keyword>
<dbReference type="FunFam" id="1.20.5.520:FF:000001">
    <property type="entry name" value="Thymosin beta"/>
    <property type="match status" value="1"/>
</dbReference>
<evidence type="ECO:0000256" key="7">
    <source>
        <dbReference type="ARBA" id="ARBA00022990"/>
    </source>
</evidence>
<keyword evidence="4" id="KW-1017">Isopeptide bond</keyword>
<dbReference type="InterPro" id="IPR001152">
    <property type="entry name" value="Beta-thymosin"/>
</dbReference>
<evidence type="ECO:0000256" key="9">
    <source>
        <dbReference type="ARBA" id="ARBA00023212"/>
    </source>
</evidence>
<name>L8I8Z3_9CETA</name>
<dbReference type="AlphaFoldDB" id="L8I8Z3"/>
<keyword evidence="8" id="KW-0009">Actin-binding</keyword>
<keyword evidence="5" id="KW-0597">Phosphoprotein</keyword>
<evidence type="ECO:0000256" key="8">
    <source>
        <dbReference type="ARBA" id="ARBA00023203"/>
    </source>
</evidence>
<feature type="region of interest" description="Disordered" evidence="12">
    <location>
        <begin position="35"/>
        <end position="60"/>
    </location>
</feature>
<dbReference type="GO" id="GO:0005737">
    <property type="term" value="C:cytoplasm"/>
    <property type="evidence" value="ECO:0007669"/>
    <property type="project" value="TreeGrafter"/>
</dbReference>
<dbReference type="EMBL" id="JH881920">
    <property type="protein sequence ID" value="ELR51677.1"/>
    <property type="molecule type" value="Genomic_DNA"/>
</dbReference>
<dbReference type="InterPro" id="IPR038386">
    <property type="entry name" value="Beta-thymosin_sf"/>
</dbReference>
<dbReference type="GO" id="GO:0007015">
    <property type="term" value="P:actin filament organization"/>
    <property type="evidence" value="ECO:0007669"/>
    <property type="project" value="InterPro"/>
</dbReference>
<evidence type="ECO:0000256" key="3">
    <source>
        <dbReference type="ARBA" id="ARBA00022490"/>
    </source>
</evidence>
<dbReference type="GO" id="GO:0005856">
    <property type="term" value="C:cytoskeleton"/>
    <property type="evidence" value="ECO:0007669"/>
    <property type="project" value="UniProtKB-SubCell"/>
</dbReference>
<evidence type="ECO:0000256" key="2">
    <source>
        <dbReference type="ARBA" id="ARBA00009511"/>
    </source>
</evidence>
<sequence length="60" mass="6847">ATVQTRLHLLLPFATMSDKPHKAEVEKFDKLKLKKTQTQEKNALPSKETIEQEKQAGSQK</sequence>
<dbReference type="STRING" id="72004.ENSBMUP00000016607"/>
<comment type="subcellular location">
    <subcellularLocation>
        <location evidence="1">Cytoplasm</location>
        <location evidence="1">Cytoskeleton</location>
    </subcellularLocation>
</comment>
<dbReference type="GO" id="GO:0030334">
    <property type="term" value="P:regulation of cell migration"/>
    <property type="evidence" value="ECO:0007669"/>
    <property type="project" value="TreeGrafter"/>
</dbReference>
<evidence type="ECO:0000256" key="12">
    <source>
        <dbReference type="SAM" id="MobiDB-lite"/>
    </source>
</evidence>
<evidence type="ECO:0000313" key="13">
    <source>
        <dbReference type="EMBL" id="ELR51677.1"/>
    </source>
</evidence>
<evidence type="ECO:0000256" key="4">
    <source>
        <dbReference type="ARBA" id="ARBA00022499"/>
    </source>
</evidence>
<dbReference type="Pfam" id="PF01290">
    <property type="entry name" value="Thymosin"/>
    <property type="match status" value="1"/>
</dbReference>
<feature type="non-terminal residue" evidence="13">
    <location>
        <position position="1"/>
    </location>
</feature>
<proteinExistence type="inferred from homology"/>
<keyword evidence="3" id="KW-0963">Cytoplasm</keyword>
<gene>
    <name evidence="13" type="ORF">M91_00741</name>
</gene>